<proteinExistence type="predicted"/>
<organism evidence="1 2">
    <name type="scientific">Rhabditophanes sp. KR3021</name>
    <dbReference type="NCBI Taxonomy" id="114890"/>
    <lineage>
        <taxon>Eukaryota</taxon>
        <taxon>Metazoa</taxon>
        <taxon>Ecdysozoa</taxon>
        <taxon>Nematoda</taxon>
        <taxon>Chromadorea</taxon>
        <taxon>Rhabditida</taxon>
        <taxon>Tylenchina</taxon>
        <taxon>Panagrolaimomorpha</taxon>
        <taxon>Strongyloidoidea</taxon>
        <taxon>Alloionematidae</taxon>
        <taxon>Rhabditophanes</taxon>
    </lineage>
</organism>
<dbReference type="WBParaSite" id="RSKR_0000292100.1">
    <property type="protein sequence ID" value="RSKR_0000292100.1"/>
    <property type="gene ID" value="RSKR_0000292100"/>
</dbReference>
<protein>
    <submittedName>
        <fullName evidence="2">SOSS complex subunit A homolog</fullName>
    </submittedName>
</protein>
<dbReference type="Proteomes" id="UP000095286">
    <property type="component" value="Unplaced"/>
</dbReference>
<name>A0AC35TPD5_9BILA</name>
<evidence type="ECO:0000313" key="1">
    <source>
        <dbReference type="Proteomes" id="UP000095286"/>
    </source>
</evidence>
<sequence>MVSCGDVPSQSINHSCPDISQQQMSESMHYKTNKRRSSAMDDLINKIHTLSTSSPMPEESELEDLVKKCRGHESELLVDGDSCKLLKTFLFHHPNIGKKLFVSWMISGKEEEISRCVDAIYSSILIGNIIAMMPIPLNNNELMNVMKLLRITTFDLSEVVRKETYMFVLSRIIIKVLRTCDMMLSENYLNTTTLTKEQECLVLYKGRIDVVVEEMLLGANSYTYQDFALHGQVIEHILEASKNHNYHYVKMYFDKIFESTQDAQFITNVNYEKEFKVIKCFVMILKNNDIQPLIPCLLKNLDIILKSSNHSTLLALLITTHGPICDELVIALIPQTRYMYNHELSDLLKTVIYQASETETLRARVREWFLEVYGTHKHGFAFARFICLSSKFKSEDDMVIVLDVGHIEMYHCQMMDLLIPIFKTEIGEFFAKIEDITFGQLFDFKPTMGLIQSYFPYFRDQKLIFEWVQNKLHHNMEPLYLTQEGLNLVRTFWRGSLTGKIRKDFVVRMEKSLKDDDLRYDALKQIVGYDLYRSNNRSWVNLYKKIDNKADAVECTNSEDDDLPCSSKKLTKTERTKKGNVPNKPVVVSTFTPTPKRGRGRPRKQPLLFMPQEAAHTTPPSQPSNKLGRKSNEKETKKHIPPNEEEDMDC</sequence>
<reference evidence="2" key="1">
    <citation type="submission" date="2016-11" db="UniProtKB">
        <authorList>
            <consortium name="WormBaseParasite"/>
        </authorList>
    </citation>
    <scope>IDENTIFICATION</scope>
    <source>
        <strain evidence="2">KR3021</strain>
    </source>
</reference>
<evidence type="ECO:0000313" key="2">
    <source>
        <dbReference type="WBParaSite" id="RSKR_0000292100.1"/>
    </source>
</evidence>
<accession>A0AC35TPD5</accession>